<dbReference type="PANTHER" id="PTHR43194:SF5">
    <property type="entry name" value="PIMELOYL-[ACYL-CARRIER PROTEIN] METHYL ESTER ESTERASE"/>
    <property type="match status" value="1"/>
</dbReference>
<dbReference type="Proteomes" id="UP000283832">
    <property type="component" value="Unassembled WGS sequence"/>
</dbReference>
<evidence type="ECO:0000313" key="3">
    <source>
        <dbReference type="Proteomes" id="UP000283832"/>
    </source>
</evidence>
<dbReference type="AlphaFoldDB" id="A0A418MXW5"/>
<dbReference type="OrthoDB" id="27092at2"/>
<feature type="domain" description="Serine aminopeptidase S33" evidence="1">
    <location>
        <begin position="64"/>
        <end position="269"/>
    </location>
</feature>
<dbReference type="InterPro" id="IPR029058">
    <property type="entry name" value="AB_hydrolase_fold"/>
</dbReference>
<sequence length="299" mass="32422">MSTSALVRPTGPELSPLPPGVVLPSVEEHLVTVPAPATWRERAGRRAAESWQLRGLRWGVRSVRPPIVLVHGLGVAARMVAPTARRLAVGGLVLAPDLPGYGRSGKPRPVPRIGELGAALTSWLTTTTAAPAMLVGVSLGSQIVIDVALRNPAAVRALVLVSPIVEPERRSWRRQLWRWQQEQATQSLRLRAIQLDDYRRAGLGRVVRTFSSALAQRPEEKVGRLRMPVLICRGSRDPLVSASWVRQLRARCGGELVTVPGAVHAMSYENPVELSRVVQGFLDRIEGRPAAGEVAGVRA</sequence>
<dbReference type="PANTHER" id="PTHR43194">
    <property type="entry name" value="HYDROLASE ALPHA/BETA FOLD FAMILY"/>
    <property type="match status" value="1"/>
</dbReference>
<protein>
    <submittedName>
        <fullName evidence="2">Alpha/beta hydrolase</fullName>
    </submittedName>
</protein>
<dbReference type="InterPro" id="IPR050228">
    <property type="entry name" value="Carboxylesterase_BioH"/>
</dbReference>
<keyword evidence="3" id="KW-1185">Reference proteome</keyword>
<dbReference type="GO" id="GO:0016787">
    <property type="term" value="F:hydrolase activity"/>
    <property type="evidence" value="ECO:0007669"/>
    <property type="project" value="UniProtKB-KW"/>
</dbReference>
<dbReference type="RefSeq" id="WP_119573769.1">
    <property type="nucleotide sequence ID" value="NZ_QXEC01000004.1"/>
</dbReference>
<evidence type="ECO:0000259" key="1">
    <source>
        <dbReference type="Pfam" id="PF12146"/>
    </source>
</evidence>
<organism evidence="2 3">
    <name type="scientific">Micromonospora radicis</name>
    <dbReference type="NCBI Taxonomy" id="1894971"/>
    <lineage>
        <taxon>Bacteria</taxon>
        <taxon>Bacillati</taxon>
        <taxon>Actinomycetota</taxon>
        <taxon>Actinomycetes</taxon>
        <taxon>Micromonosporales</taxon>
        <taxon>Micromonosporaceae</taxon>
        <taxon>Micromonospora</taxon>
    </lineage>
</organism>
<gene>
    <name evidence="2" type="ORF">D2L64_06375</name>
</gene>
<dbReference type="InterPro" id="IPR022742">
    <property type="entry name" value="Hydrolase_4"/>
</dbReference>
<proteinExistence type="predicted"/>
<dbReference type="Pfam" id="PF12146">
    <property type="entry name" value="Hydrolase_4"/>
    <property type="match status" value="1"/>
</dbReference>
<dbReference type="EMBL" id="QXEC01000004">
    <property type="protein sequence ID" value="RIV39961.1"/>
    <property type="molecule type" value="Genomic_DNA"/>
</dbReference>
<dbReference type="InterPro" id="IPR000073">
    <property type="entry name" value="AB_hydrolase_1"/>
</dbReference>
<dbReference type="SUPFAM" id="SSF53474">
    <property type="entry name" value="alpha/beta-Hydrolases"/>
    <property type="match status" value="1"/>
</dbReference>
<name>A0A418MXW5_9ACTN</name>
<dbReference type="Gene3D" id="3.40.50.1820">
    <property type="entry name" value="alpha/beta hydrolase"/>
    <property type="match status" value="1"/>
</dbReference>
<comment type="caution">
    <text evidence="2">The sequence shown here is derived from an EMBL/GenBank/DDBJ whole genome shotgun (WGS) entry which is preliminary data.</text>
</comment>
<dbReference type="PRINTS" id="PR00111">
    <property type="entry name" value="ABHYDROLASE"/>
</dbReference>
<keyword evidence="2" id="KW-0378">Hydrolase</keyword>
<accession>A0A418MXW5</accession>
<reference evidence="2 3" key="1">
    <citation type="submission" date="2018-08" db="EMBL/GenBank/DDBJ databases">
        <title>Jishengella sp. nov., isolated from a root of Azadirachta indica A. Juss. var. siamensis Valenton.</title>
        <authorList>
            <person name="Kuncharoen N."/>
            <person name="Tanasupawat S."/>
            <person name="Kudo T."/>
            <person name="Ohkuma M."/>
        </authorList>
    </citation>
    <scope>NUCLEOTIDE SEQUENCE [LARGE SCALE GENOMIC DNA]</scope>
    <source>
        <strain evidence="2 3">AZ1-13</strain>
    </source>
</reference>
<evidence type="ECO:0000313" key="2">
    <source>
        <dbReference type="EMBL" id="RIV39961.1"/>
    </source>
</evidence>